<gene>
    <name evidence="2" type="ORF">PV07_10636</name>
</gene>
<dbReference type="GeneID" id="27349830"/>
<protein>
    <recommendedName>
        <fullName evidence="1">Heterokaryon incompatibility domain-containing protein</fullName>
    </recommendedName>
</protein>
<evidence type="ECO:0000259" key="1">
    <source>
        <dbReference type="Pfam" id="PF06985"/>
    </source>
</evidence>
<evidence type="ECO:0000313" key="2">
    <source>
        <dbReference type="EMBL" id="KIW24960.1"/>
    </source>
</evidence>
<proteinExistence type="predicted"/>
<dbReference type="InterPro" id="IPR010730">
    <property type="entry name" value="HET"/>
</dbReference>
<dbReference type="RefSeq" id="XP_016245176.1">
    <property type="nucleotide sequence ID" value="XM_016397985.1"/>
</dbReference>
<keyword evidence="3" id="KW-1185">Reference proteome</keyword>
<feature type="domain" description="Heterokaryon incompatibility" evidence="1">
    <location>
        <begin position="299"/>
        <end position="456"/>
    </location>
</feature>
<dbReference type="Pfam" id="PF06985">
    <property type="entry name" value="HET"/>
    <property type="match status" value="1"/>
</dbReference>
<dbReference type="STRING" id="569365.A0A0D2C3E8"/>
<evidence type="ECO:0000313" key="3">
    <source>
        <dbReference type="Proteomes" id="UP000054466"/>
    </source>
</evidence>
<organism evidence="2 3">
    <name type="scientific">Cladophialophora immunda</name>
    <dbReference type="NCBI Taxonomy" id="569365"/>
    <lineage>
        <taxon>Eukaryota</taxon>
        <taxon>Fungi</taxon>
        <taxon>Dikarya</taxon>
        <taxon>Ascomycota</taxon>
        <taxon>Pezizomycotina</taxon>
        <taxon>Eurotiomycetes</taxon>
        <taxon>Chaetothyriomycetidae</taxon>
        <taxon>Chaetothyriales</taxon>
        <taxon>Herpotrichiellaceae</taxon>
        <taxon>Cladophialophora</taxon>
    </lineage>
</organism>
<sequence>MPGDFLIRLTRQFKLLPAQNKNGAAKVRDTYEFLAYLETHKRLQDIDFHLLSPLTCSYLQSLLADSTRLTVDDRGTLFENLTRRTIFLLVMDRMEHTRLRVIHSYDQVSRPYNRGASWLVPPPPPYSTWPKCWTCQDLNFRRNREEYTKYPIQVAVDVRDLMGSAGAGCEACATLWNLIQWFRGGMHDVKSLVLSSVKPRSPLVVFVDLENGDSEYLEIYTRENEPVKWPIIGAAREISLNSSSYACMNLASQWIKECTDTHADCRRRSRHPLPTRVINVGSDVQDPFLYESRGEEAQYIALSHCWGDSVALTTTKENLADRKKGVRMDDLPRTFQDAITVARRLNIEYLWIDSLCIIQNDSEDWDKEAAKMADVYAGAHFTIAADGAADCNGGLFVGGDQRNTEVKYHSAPGVWASRSRIYIRKQMVRTSSESVSHSIGPSGRSKLNTRGWVLQERILSPRTLHFTASEMSWECVSSLKCECQVEATSSFAVQTFEQKYVKDHVKCIADDGTIDVWPHLDWSSVVESYTTRDLTKTSDLLPALSGLAAAMSRCTSYSYLAGIWKEELPWGLLWATEVWERQHDKIFTVKRHHEYYAPSWSWASVTGYVRYRASPTALGGQGRMHSAISILETHCEPAGPNPYGPLRSGFMKVSGPVVQVRIWPTTRSKVHGLNLSHWDVHPSVRPDEDNAFLIVSERDIKHGTDEKHSDSGFPEPEFHMVPDVLLDDSFNDQSRDINAKGPVAVIYNRRNHANSANLDEEAHCPYSVLEPDIKSHDYGVDASQPHLLLLTVYWEPSESRDDGKQDFWAMVLRMVPGDETKWQRVGIMRSFGGYGWKEWQQVSSQREVVIV</sequence>
<dbReference type="PANTHER" id="PTHR33112">
    <property type="entry name" value="DOMAIN PROTEIN, PUTATIVE-RELATED"/>
    <property type="match status" value="1"/>
</dbReference>
<dbReference type="Proteomes" id="UP000054466">
    <property type="component" value="Unassembled WGS sequence"/>
</dbReference>
<reference evidence="2 3" key="1">
    <citation type="submission" date="2015-01" db="EMBL/GenBank/DDBJ databases">
        <title>The Genome Sequence of Cladophialophora immunda CBS83496.</title>
        <authorList>
            <consortium name="The Broad Institute Genomics Platform"/>
            <person name="Cuomo C."/>
            <person name="de Hoog S."/>
            <person name="Gorbushina A."/>
            <person name="Stielow B."/>
            <person name="Teixiera M."/>
            <person name="Abouelleil A."/>
            <person name="Chapman S.B."/>
            <person name="Priest M."/>
            <person name="Young S.K."/>
            <person name="Wortman J."/>
            <person name="Nusbaum C."/>
            <person name="Birren B."/>
        </authorList>
    </citation>
    <scope>NUCLEOTIDE SEQUENCE [LARGE SCALE GENOMIC DNA]</scope>
    <source>
        <strain evidence="2 3">CBS 83496</strain>
    </source>
</reference>
<dbReference type="HOGENOM" id="CLU_002639_2_8_1"/>
<dbReference type="EMBL" id="KN847045">
    <property type="protein sequence ID" value="KIW24960.1"/>
    <property type="molecule type" value="Genomic_DNA"/>
</dbReference>
<dbReference type="AlphaFoldDB" id="A0A0D2C3E8"/>
<accession>A0A0D2C3E8</accession>
<dbReference type="OrthoDB" id="5125733at2759"/>
<dbReference type="PANTHER" id="PTHR33112:SF16">
    <property type="entry name" value="HETEROKARYON INCOMPATIBILITY DOMAIN-CONTAINING PROTEIN"/>
    <property type="match status" value="1"/>
</dbReference>
<dbReference type="VEuPathDB" id="FungiDB:PV07_10636"/>
<name>A0A0D2C3E8_9EURO</name>